<keyword evidence="7" id="KW-0436">Ligase</keyword>
<gene>
    <name evidence="7" type="ORF">EHT87_00160</name>
</gene>
<dbReference type="AlphaFoldDB" id="A0A3P1CUW3"/>
<feature type="transmembrane region" description="Helical" evidence="5">
    <location>
        <begin position="402"/>
        <end position="421"/>
    </location>
</feature>
<feature type="transmembrane region" description="Helical" evidence="5">
    <location>
        <begin position="298"/>
        <end position="315"/>
    </location>
</feature>
<dbReference type="EMBL" id="RQJP01000001">
    <property type="protein sequence ID" value="RRB16744.1"/>
    <property type="molecule type" value="Genomic_DNA"/>
</dbReference>
<organism evidence="7 8">
    <name type="scientific">Larkinella knui</name>
    <dbReference type="NCBI Taxonomy" id="2025310"/>
    <lineage>
        <taxon>Bacteria</taxon>
        <taxon>Pseudomonadati</taxon>
        <taxon>Bacteroidota</taxon>
        <taxon>Cytophagia</taxon>
        <taxon>Cytophagales</taxon>
        <taxon>Spirosomataceae</taxon>
        <taxon>Larkinella</taxon>
    </lineage>
</organism>
<protein>
    <submittedName>
        <fullName evidence="7">O-antigen ligase domain-containing protein</fullName>
    </submittedName>
</protein>
<keyword evidence="2 5" id="KW-0812">Transmembrane</keyword>
<evidence type="ECO:0000256" key="3">
    <source>
        <dbReference type="ARBA" id="ARBA00022989"/>
    </source>
</evidence>
<reference evidence="7 8" key="1">
    <citation type="submission" date="2018-11" db="EMBL/GenBank/DDBJ databases">
        <authorList>
            <person name="Zhou Z."/>
            <person name="Wang G."/>
        </authorList>
    </citation>
    <scope>NUCLEOTIDE SEQUENCE [LARGE SCALE GENOMIC DNA]</scope>
    <source>
        <strain evidence="7 8">KCTC42998</strain>
    </source>
</reference>
<evidence type="ECO:0000313" key="8">
    <source>
        <dbReference type="Proteomes" id="UP000274271"/>
    </source>
</evidence>
<keyword evidence="3 5" id="KW-1133">Transmembrane helix</keyword>
<dbReference type="Pfam" id="PF04932">
    <property type="entry name" value="Wzy_C"/>
    <property type="match status" value="1"/>
</dbReference>
<name>A0A3P1CUW3_9BACT</name>
<dbReference type="PANTHER" id="PTHR37422">
    <property type="entry name" value="TEICHURONIC ACID BIOSYNTHESIS PROTEIN TUAE"/>
    <property type="match status" value="1"/>
</dbReference>
<evidence type="ECO:0000256" key="5">
    <source>
        <dbReference type="SAM" id="Phobius"/>
    </source>
</evidence>
<keyword evidence="8" id="KW-1185">Reference proteome</keyword>
<feature type="transmembrane region" description="Helical" evidence="5">
    <location>
        <begin position="433"/>
        <end position="452"/>
    </location>
</feature>
<comment type="subcellular location">
    <subcellularLocation>
        <location evidence="1">Membrane</location>
        <topology evidence="1">Multi-pass membrane protein</topology>
    </subcellularLocation>
</comment>
<dbReference type="InterPro" id="IPR007016">
    <property type="entry name" value="O-antigen_ligase-rel_domated"/>
</dbReference>
<evidence type="ECO:0000259" key="6">
    <source>
        <dbReference type="Pfam" id="PF04932"/>
    </source>
</evidence>
<feature type="transmembrane region" description="Helical" evidence="5">
    <location>
        <begin position="262"/>
        <end position="291"/>
    </location>
</feature>
<feature type="domain" description="O-antigen ligase-related" evidence="6">
    <location>
        <begin position="264"/>
        <end position="406"/>
    </location>
</feature>
<dbReference type="GO" id="GO:0016020">
    <property type="term" value="C:membrane"/>
    <property type="evidence" value="ECO:0007669"/>
    <property type="project" value="UniProtKB-SubCell"/>
</dbReference>
<feature type="transmembrane region" description="Helical" evidence="5">
    <location>
        <begin position="148"/>
        <end position="167"/>
    </location>
</feature>
<feature type="transmembrane region" description="Helical" evidence="5">
    <location>
        <begin position="16"/>
        <end position="34"/>
    </location>
</feature>
<proteinExistence type="predicted"/>
<dbReference type="RefSeq" id="WP_124902663.1">
    <property type="nucleotide sequence ID" value="NZ_RQJP01000001.1"/>
</dbReference>
<dbReference type="Proteomes" id="UP000274271">
    <property type="component" value="Unassembled WGS sequence"/>
</dbReference>
<feature type="transmembrane region" description="Helical" evidence="5">
    <location>
        <begin position="119"/>
        <end position="136"/>
    </location>
</feature>
<evidence type="ECO:0000313" key="7">
    <source>
        <dbReference type="EMBL" id="RRB16744.1"/>
    </source>
</evidence>
<evidence type="ECO:0000256" key="1">
    <source>
        <dbReference type="ARBA" id="ARBA00004141"/>
    </source>
</evidence>
<evidence type="ECO:0000256" key="2">
    <source>
        <dbReference type="ARBA" id="ARBA00022692"/>
    </source>
</evidence>
<dbReference type="InterPro" id="IPR051533">
    <property type="entry name" value="WaaL-like"/>
</dbReference>
<keyword evidence="4 5" id="KW-0472">Membrane</keyword>
<feature type="transmembrane region" description="Helical" evidence="5">
    <location>
        <begin position="234"/>
        <end position="250"/>
    </location>
</feature>
<evidence type="ECO:0000256" key="4">
    <source>
        <dbReference type="ARBA" id="ARBA00023136"/>
    </source>
</evidence>
<comment type="caution">
    <text evidence="7">The sequence shown here is derived from an EMBL/GenBank/DDBJ whole genome shotgun (WGS) entry which is preliminary data.</text>
</comment>
<feature type="transmembrane region" description="Helical" evidence="5">
    <location>
        <begin position="40"/>
        <end position="59"/>
    </location>
</feature>
<feature type="transmembrane region" description="Helical" evidence="5">
    <location>
        <begin position="89"/>
        <end position="107"/>
    </location>
</feature>
<dbReference type="OrthoDB" id="783093at2"/>
<accession>A0A3P1CUW3</accession>
<dbReference type="PANTHER" id="PTHR37422:SF13">
    <property type="entry name" value="LIPOPOLYSACCHARIDE BIOSYNTHESIS PROTEIN PA4999-RELATED"/>
    <property type="match status" value="1"/>
</dbReference>
<dbReference type="GO" id="GO:0016874">
    <property type="term" value="F:ligase activity"/>
    <property type="evidence" value="ECO:0007669"/>
    <property type="project" value="UniProtKB-KW"/>
</dbReference>
<sequence>MGNQAASISYSIQKNFWVFSLLGTLIAVASGFLIARLGILGSAVILILPPGLLLVGGVLAEPKFGFLVYVQLSFLVNALARFLPISIPFGMIIDGILGLTVLSLIVNNRRLSWKSLHHPAFYLVGLWFFYTVLEIFNPESPYRAAWFFHARSFSLHFFIVTCTLLVIDLTRADILIILRTWLIWSFLAALWAFKQQYIGLTTNEMIWLNSGAASTHILFGHLRSFSFYTDASQFGAEMAAVSLLCFIWSFEAETLPRKLGYLFLLLVYFWGYAVSGTRSALFVLIAGYGFYLLMKRDLIKIAIGICVAAPLLFVLKYTNVGSGNYQIQRMRTALNPLEDPSFLLRLKNQQKLANYLKDLPFGAGIGTSLDTGQRFSPNHWAAQISPDSWYVELWIETGRVGMVLYIAMLIALIAIGVYRVWHLKDPWLTSTMRGLLAVFVGIAVMGYSNPVLGQFPTSSMLFINALLFTTCNRWDKPTPKVNESPIPQPL</sequence>
<feature type="transmembrane region" description="Helical" evidence="5">
    <location>
        <begin position="174"/>
        <end position="193"/>
    </location>
</feature>